<organism evidence="1">
    <name type="scientific">Zea mays</name>
    <name type="common">Maize</name>
    <dbReference type="NCBI Taxonomy" id="4577"/>
    <lineage>
        <taxon>Eukaryota</taxon>
        <taxon>Viridiplantae</taxon>
        <taxon>Streptophyta</taxon>
        <taxon>Embryophyta</taxon>
        <taxon>Tracheophyta</taxon>
        <taxon>Spermatophyta</taxon>
        <taxon>Magnoliopsida</taxon>
        <taxon>Liliopsida</taxon>
        <taxon>Poales</taxon>
        <taxon>Poaceae</taxon>
        <taxon>PACMAD clade</taxon>
        <taxon>Panicoideae</taxon>
        <taxon>Andropogonodae</taxon>
        <taxon>Andropogoneae</taxon>
        <taxon>Tripsacinae</taxon>
        <taxon>Zea</taxon>
    </lineage>
</organism>
<proteinExistence type="evidence at transcript level"/>
<dbReference type="AlphaFoldDB" id="B4FMX2"/>
<dbReference type="EMBL" id="BT038460">
    <property type="protein sequence ID" value="ACF83465.1"/>
    <property type="molecule type" value="mRNA"/>
</dbReference>
<reference evidence="1" key="1">
    <citation type="journal article" date="2009" name="PLoS Genet.">
        <title>Sequencing, mapping, and analysis of 27,455 maize full-length cDNAs.</title>
        <authorList>
            <person name="Soderlund C."/>
            <person name="Descour A."/>
            <person name="Kudrna D."/>
            <person name="Bomhoff M."/>
            <person name="Boyd L."/>
            <person name="Currie J."/>
            <person name="Angelova A."/>
            <person name="Collura K."/>
            <person name="Wissotski M."/>
            <person name="Ashley E."/>
            <person name="Morrow D."/>
            <person name="Fernandes J."/>
            <person name="Walbot V."/>
            <person name="Yu Y."/>
        </authorList>
    </citation>
    <scope>NUCLEOTIDE SEQUENCE</scope>
    <source>
        <strain evidence="1">B73</strain>
    </source>
</reference>
<protein>
    <submittedName>
        <fullName evidence="1">Uncharacterized protein</fullName>
    </submittedName>
</protein>
<evidence type="ECO:0000313" key="1">
    <source>
        <dbReference type="EMBL" id="ACF83465.1"/>
    </source>
</evidence>
<sequence>MCLSLYRLWPYPSLDSSPCLYLLQAVELLPQRAPLPGSSLRAAVLQLGPAQLASTQRSSARPFFPCTRALRLPARRLLLSRAPWWLSRLICGRHLQLAGISSLRAAHALLAPAAGCRALCACSAHSFFVCRAHEFYLLATACRAPALSSLLSQAR</sequence>
<accession>B4FMX2</accession>
<dbReference type="HOGENOM" id="CLU_1698071_0_0_1"/>
<name>B4FMX2_MAIZE</name>